<evidence type="ECO:0000256" key="2">
    <source>
        <dbReference type="ARBA" id="ARBA00022729"/>
    </source>
</evidence>
<dbReference type="InterPro" id="IPR026045">
    <property type="entry name" value="Ferric-bd"/>
</dbReference>
<dbReference type="STRING" id="1796497.GCE9029_03887"/>
<dbReference type="SUPFAM" id="SSF53850">
    <property type="entry name" value="Periplasmic binding protein-like II"/>
    <property type="match status" value="1"/>
</dbReference>
<dbReference type="PIRSF" id="PIRSF002825">
    <property type="entry name" value="CfbpA"/>
    <property type="match status" value="1"/>
</dbReference>
<evidence type="ECO:0000256" key="3">
    <source>
        <dbReference type="PIRSR" id="PIRSR002825-1"/>
    </source>
</evidence>
<accession>A0A128F9V7</accession>
<dbReference type="CDD" id="cd13542">
    <property type="entry name" value="PBP2_FutA1_ilke"/>
    <property type="match status" value="1"/>
</dbReference>
<keyword evidence="3" id="KW-0408">Iron</keyword>
<feature type="binding site" evidence="3">
    <location>
        <position position="220"/>
    </location>
    <ligand>
        <name>Fe cation</name>
        <dbReference type="ChEBI" id="CHEBI:24875"/>
    </ligand>
</feature>
<evidence type="ECO:0000313" key="6">
    <source>
        <dbReference type="Proteomes" id="UP000071641"/>
    </source>
</evidence>
<proteinExistence type="inferred from homology"/>
<gene>
    <name evidence="5" type="primary">futA1</name>
    <name evidence="5" type="ORF">GCE9029_03887</name>
</gene>
<dbReference type="Proteomes" id="UP000071641">
    <property type="component" value="Unassembled WGS sequence"/>
</dbReference>
<dbReference type="RefSeq" id="WP_062666059.1">
    <property type="nucleotide sequence ID" value="NZ_FIZX01000003.1"/>
</dbReference>
<keyword evidence="2 4" id="KW-0732">Signal</keyword>
<feature type="signal peptide" evidence="4">
    <location>
        <begin position="1"/>
        <end position="22"/>
    </location>
</feature>
<dbReference type="GO" id="GO:0046872">
    <property type="term" value="F:metal ion binding"/>
    <property type="evidence" value="ECO:0007669"/>
    <property type="project" value="UniProtKB-KW"/>
</dbReference>
<reference evidence="6" key="1">
    <citation type="submission" date="2016-02" db="EMBL/GenBank/DDBJ databases">
        <authorList>
            <person name="Rodrigo-Torres Lidia"/>
            <person name="Arahal R.David."/>
        </authorList>
    </citation>
    <scope>NUCLEOTIDE SEQUENCE [LARGE SCALE GENOMIC DNA]</scope>
    <source>
        <strain evidence="6">CECT 9029</strain>
    </source>
</reference>
<comment type="similarity">
    <text evidence="1">Belongs to the bacterial solute-binding protein 1 family.</text>
</comment>
<organism evidence="5 6">
    <name type="scientific">Grimontia celer</name>
    <dbReference type="NCBI Taxonomy" id="1796497"/>
    <lineage>
        <taxon>Bacteria</taxon>
        <taxon>Pseudomonadati</taxon>
        <taxon>Pseudomonadota</taxon>
        <taxon>Gammaproteobacteria</taxon>
        <taxon>Vibrionales</taxon>
        <taxon>Vibrionaceae</taxon>
        <taxon>Grimontia</taxon>
    </lineage>
</organism>
<dbReference type="EMBL" id="FIZX01000003">
    <property type="protein sequence ID" value="CZF83593.1"/>
    <property type="molecule type" value="Genomic_DNA"/>
</dbReference>
<dbReference type="GO" id="GO:0030288">
    <property type="term" value="C:outer membrane-bounded periplasmic space"/>
    <property type="evidence" value="ECO:0007669"/>
    <property type="project" value="TreeGrafter"/>
</dbReference>
<dbReference type="AlphaFoldDB" id="A0A128F9V7"/>
<evidence type="ECO:0000256" key="4">
    <source>
        <dbReference type="SAM" id="SignalP"/>
    </source>
</evidence>
<keyword evidence="3" id="KW-0479">Metal-binding</keyword>
<feature type="binding site" evidence="3">
    <location>
        <position position="221"/>
    </location>
    <ligand>
        <name>Fe cation</name>
        <dbReference type="ChEBI" id="CHEBI:24875"/>
    </ligand>
</feature>
<keyword evidence="6" id="KW-1185">Reference proteome</keyword>
<feature type="chain" id="PRO_5007282212" evidence="4">
    <location>
        <begin position="23"/>
        <end position="338"/>
    </location>
</feature>
<sequence length="338" mass="37502">MKKLLTASALMFGVMGTGVAQAAEEVNVYSYRQPFLIEPMLDQFTKETGIKVNVKFAKKGMAEKVEQEGEYSPADVLLTVDISRLMELVNKDLVQPVDSNIIDENVPAQYRDGEDRWFALTTRSRAVYSSRDRVGQLGADFDYMDLAKPEFKGKICTRSGKHPYNVSLIASIIANHGEAEAKEWLEGVKANLARKPQGNDRAQVKAISEGLCDVSLGNSYYLGKMLADEKQIPWAESVYLNYPGQKADGTHVNISGMAMAKYSPNKENAQKLMEYLTSDAAQKMYAEVNYEEPVKPGVASSELVASWGEYTADDLPLETIADNYATAMKLLDEVKFDL</sequence>
<dbReference type="Gene3D" id="3.40.190.10">
    <property type="entry name" value="Periplasmic binding protein-like II"/>
    <property type="match status" value="2"/>
</dbReference>
<dbReference type="PANTHER" id="PTHR30006">
    <property type="entry name" value="THIAMINE-BINDING PERIPLASMIC PROTEIN-RELATED"/>
    <property type="match status" value="1"/>
</dbReference>
<dbReference type="PANTHER" id="PTHR30006:SF15">
    <property type="entry name" value="IRON-UTILIZATION PERIPLASMIC PROTEIN"/>
    <property type="match status" value="1"/>
</dbReference>
<protein>
    <submittedName>
        <fullName evidence="5">Iron uptake protein A1</fullName>
    </submittedName>
</protein>
<dbReference type="OrthoDB" id="9769567at2"/>
<evidence type="ECO:0000313" key="5">
    <source>
        <dbReference type="EMBL" id="CZF83593.1"/>
    </source>
</evidence>
<evidence type="ECO:0000256" key="1">
    <source>
        <dbReference type="ARBA" id="ARBA00008520"/>
    </source>
</evidence>
<name>A0A128F9V7_9GAMM</name>
<dbReference type="Pfam" id="PF13343">
    <property type="entry name" value="SBP_bac_6"/>
    <property type="match status" value="1"/>
</dbReference>